<keyword evidence="5" id="KW-0539">Nucleus</keyword>
<dbReference type="InterPro" id="IPR035625">
    <property type="entry name" value="Tfc3-like_eWH"/>
</dbReference>
<dbReference type="AlphaFoldDB" id="A0A4P6XWL2"/>
<gene>
    <name evidence="10" type="primary">MPUL0E06530</name>
    <name evidence="10" type="ORF">METSCH_E06530</name>
</gene>
<dbReference type="InterPro" id="IPR044210">
    <property type="entry name" value="Tfc3-like"/>
</dbReference>
<name>A0A4P6XWL2_9ASCO</name>
<dbReference type="CDD" id="cd16169">
    <property type="entry name" value="Tau138_eWH"/>
    <property type="match status" value="1"/>
</dbReference>
<evidence type="ECO:0000256" key="2">
    <source>
        <dbReference type="ARBA" id="ARBA00022553"/>
    </source>
</evidence>
<reference evidence="11" key="1">
    <citation type="submission" date="2019-03" db="EMBL/GenBank/DDBJ databases">
        <title>Snf2 controls pulcherriminic acid biosynthesis and connects pigmentation and antifungal activity of the yeast Metschnikowia pulcherrima.</title>
        <authorList>
            <person name="Gore-Lloyd D."/>
            <person name="Sumann I."/>
            <person name="Brachmann A.O."/>
            <person name="Schneeberger K."/>
            <person name="Ortiz-Merino R.A."/>
            <person name="Moreno-Beltran M."/>
            <person name="Schlaefli M."/>
            <person name="Kirner P."/>
            <person name="Santos Kron A."/>
            <person name="Wolfe K.H."/>
            <person name="Piel J."/>
            <person name="Ahrens C.H."/>
            <person name="Henk D."/>
            <person name="Freimoser F.M."/>
        </authorList>
    </citation>
    <scope>NUCLEOTIDE SEQUENCE [LARGE SCALE GENOMIC DNA]</scope>
    <source>
        <strain evidence="11">APC 1.2</strain>
    </source>
</reference>
<dbReference type="Proteomes" id="UP000292447">
    <property type="component" value="Chromosome V"/>
</dbReference>
<dbReference type="InterPro" id="IPR049543">
    <property type="entry name" value="WHD_TFC3"/>
</dbReference>
<feature type="domain" description="Transcription factor tau subunit sfc3/Tfc3 C-terminal" evidence="8">
    <location>
        <begin position="830"/>
        <end position="1217"/>
    </location>
</feature>
<dbReference type="GO" id="GO:0006384">
    <property type="term" value="P:transcription initiation at RNA polymerase III promoter"/>
    <property type="evidence" value="ECO:0007669"/>
    <property type="project" value="InterPro"/>
</dbReference>
<dbReference type="Pfam" id="PF21552">
    <property type="entry name" value="WHD_TFC3"/>
    <property type="match status" value="1"/>
</dbReference>
<dbReference type="PANTHER" id="PTHR15180:SF1">
    <property type="entry name" value="GENERAL TRANSCRIPTION FACTOR 3C POLYPEPTIDE 1"/>
    <property type="match status" value="1"/>
</dbReference>
<feature type="region of interest" description="Disordered" evidence="6">
    <location>
        <begin position="534"/>
        <end position="568"/>
    </location>
</feature>
<keyword evidence="3" id="KW-0238">DNA-binding</keyword>
<dbReference type="GO" id="GO:0003677">
    <property type="term" value="F:DNA binding"/>
    <property type="evidence" value="ECO:0007669"/>
    <property type="project" value="UniProtKB-KW"/>
</dbReference>
<protein>
    <submittedName>
        <fullName evidence="10">Transcription factor C subunit 3</fullName>
    </submittedName>
</protein>
<evidence type="ECO:0000313" key="11">
    <source>
        <dbReference type="Proteomes" id="UP000292447"/>
    </source>
</evidence>
<dbReference type="PANTHER" id="PTHR15180">
    <property type="entry name" value="GENERAL TRANSCRIPTION FACTOR 3C POLYPEPTIDE 1"/>
    <property type="match status" value="1"/>
</dbReference>
<keyword evidence="2" id="KW-0597">Phosphoprotein</keyword>
<proteinExistence type="predicted"/>
<dbReference type="GO" id="GO:0042791">
    <property type="term" value="P:5S class rRNA transcription by RNA polymerase III"/>
    <property type="evidence" value="ECO:0007669"/>
    <property type="project" value="TreeGrafter"/>
</dbReference>
<keyword evidence="4" id="KW-0804">Transcription</keyword>
<accession>A0A4P6XWL2</accession>
<sequence>MLFSCTLGQLVGHVQAKLAVLDQIPLEKLWEFVATYCEGTELDGFQKNVVWRALMASPGDSLLEIAARDEPLEAGPDLTLGAVLLRGLEQEVTVGALEQCRFRYLANTADYEMLKASLGELPFQLLIVVARHGLAGILNADLARELGQDIRLLRLRLQKLTGAGLVVCRNVFINKKHTTLSVHAKFATQSILGDKDDEEESIEATRDVKKLKRLVVAALKTAPNGLRGFSDLKKEFGLDRLHLALKFFRSVCLKMHRQGFIEKLQVELPETKQRVYAMQFVKDLPKDLDDSIDTEIGSIGGADSIDTKEDFGDSDDEYDASAPEMPLLNTVFPPFHQIFHHVYSSEAHGLTLGEICKNLFGVGDYRPFNRLFELLPSYLSNSKNLKPTKKLNEPYPETSVTKLYENEGKLKFYKYFATSFCTEEKPSPKPFNFVPRPLNLSLSGLQKKLHVANGKISNAVLQQKRKRMMLLDGAELPVPAKKPKRILKSATPVKNEFVDDEILFESSQKGHKQDDLSAIDVALAAQDNLPRRRRAAPKLFVQEDPLGGEDSGDDYTPKPEEEAEAYEDEKIDDAAVSEAENSVAEVTELDMEVDSAAGPTLSAKDLPTFVPAPKQEKRVRASNPVVKAEGSTRAINRRQHLLDIIREEGGATFKNAMLCRKLDQRLGVSTATDKKTLSRDIAYLTQTGILETQKVIVEHEGRHHDKRILVLKDPKQRPSDAGIERLKAGYAERMSRKNLKMFEKRLIQSDLKLYVEKPIESAVSQNTQRRRGRSRLATLDVDADSEGVNTRRSRKAKDAEMGILDKLKRSKRPLKAQPVSVPSIGPKRPRRNIKLDKSDSTLLYRGVVISKAFLKDAIDFNRIADIIGYIDETILRQKWGTLRRLFGGASAVAKGVDTFQNMVMQGIEEGYVTEEDLLEGDLQFFLEFWRKFDSNTEFSASDGMPLYSTFNENTVQYAFEKGVDGPAINLTEVIEDESMRQKEFHLSQHMFTCAPPPVISPNSDDEIRSVLKSIFASEEGTFDPQMVKIVLEKFGDKPVSVATTALLHAREIQYLAFENNTKFVLGERFKAALVLRVLGAKWFQHAACFKELICDISAARKGLLLLQGIQAGEVACLLEMVSDDMVDFTRIDRPMKFENYESRLVDREQIGCDIVVQVNVEKARSVQPARVNVPVKSPCQPLWVDLNASVNKDLWIKIVIALLAHIVFRPGITDYAIFEKMQAVLNHADYSDAMQWLLDTGCIKRIDAGGYLATNCWQYILGV</sequence>
<evidence type="ECO:0000256" key="5">
    <source>
        <dbReference type="ARBA" id="ARBA00023242"/>
    </source>
</evidence>
<dbReference type="STRING" id="2163413.A0A4P6XWL2"/>
<dbReference type="Pfam" id="PF04182">
    <property type="entry name" value="B-block_TFIIIC"/>
    <property type="match status" value="1"/>
</dbReference>
<organism evidence="10 11">
    <name type="scientific">Metschnikowia aff. pulcherrima</name>
    <dbReference type="NCBI Taxonomy" id="2163413"/>
    <lineage>
        <taxon>Eukaryota</taxon>
        <taxon>Fungi</taxon>
        <taxon>Dikarya</taxon>
        <taxon>Ascomycota</taxon>
        <taxon>Saccharomycotina</taxon>
        <taxon>Pichiomycetes</taxon>
        <taxon>Metschnikowiaceae</taxon>
        <taxon>Metschnikowia</taxon>
    </lineage>
</organism>
<dbReference type="InterPro" id="IPR007309">
    <property type="entry name" value="TFIIIC_Bblock-bd"/>
</dbReference>
<evidence type="ECO:0000256" key="1">
    <source>
        <dbReference type="ARBA" id="ARBA00004123"/>
    </source>
</evidence>
<feature type="domain" description="Transcription factor tau 138 kDa subunit extended winged helix" evidence="9">
    <location>
        <begin position="631"/>
        <end position="694"/>
    </location>
</feature>
<dbReference type="InterPro" id="IPR046488">
    <property type="entry name" value="Sfc3/Tfc3_C"/>
</dbReference>
<evidence type="ECO:0000259" key="9">
    <source>
        <dbReference type="Pfam" id="PF21552"/>
    </source>
</evidence>
<evidence type="ECO:0000256" key="4">
    <source>
        <dbReference type="ARBA" id="ARBA00023163"/>
    </source>
</evidence>
<keyword evidence="11" id="KW-1185">Reference proteome</keyword>
<evidence type="ECO:0000256" key="3">
    <source>
        <dbReference type="ARBA" id="ARBA00023125"/>
    </source>
</evidence>
<dbReference type="GO" id="GO:0000127">
    <property type="term" value="C:transcription factor TFIIIC complex"/>
    <property type="evidence" value="ECO:0007669"/>
    <property type="project" value="InterPro"/>
</dbReference>
<dbReference type="EMBL" id="CP034460">
    <property type="protein sequence ID" value="QBM90404.1"/>
    <property type="molecule type" value="Genomic_DNA"/>
</dbReference>
<evidence type="ECO:0000313" key="10">
    <source>
        <dbReference type="EMBL" id="QBM90404.1"/>
    </source>
</evidence>
<dbReference type="Pfam" id="PF20222">
    <property type="entry name" value="DUF6581"/>
    <property type="match status" value="1"/>
</dbReference>
<feature type="domain" description="B-block binding subunit of TFIIIC" evidence="7">
    <location>
        <begin position="120"/>
        <end position="188"/>
    </location>
</feature>
<feature type="region of interest" description="Disordered" evidence="6">
    <location>
        <begin position="299"/>
        <end position="318"/>
    </location>
</feature>
<evidence type="ECO:0000256" key="6">
    <source>
        <dbReference type="SAM" id="MobiDB-lite"/>
    </source>
</evidence>
<evidence type="ECO:0000259" key="7">
    <source>
        <dbReference type="Pfam" id="PF04182"/>
    </source>
</evidence>
<comment type="subcellular location">
    <subcellularLocation>
        <location evidence="1">Nucleus</location>
    </subcellularLocation>
</comment>
<dbReference type="GO" id="GO:0005634">
    <property type="term" value="C:nucleus"/>
    <property type="evidence" value="ECO:0007669"/>
    <property type="project" value="UniProtKB-SubCell"/>
</dbReference>
<evidence type="ECO:0000259" key="8">
    <source>
        <dbReference type="Pfam" id="PF20222"/>
    </source>
</evidence>